<dbReference type="InterPro" id="IPR036397">
    <property type="entry name" value="RNaseH_sf"/>
</dbReference>
<dbReference type="Gene3D" id="3.30.420.10">
    <property type="entry name" value="Ribonuclease H-like superfamily/Ribonuclease H"/>
    <property type="match status" value="1"/>
</dbReference>
<protein>
    <recommendedName>
        <fullName evidence="2">Tc1-like transposase DDE domain-containing protein</fullName>
    </recommendedName>
</protein>
<dbReference type="PANTHER" id="PTHR33939:SF1">
    <property type="entry name" value="DUF4371 DOMAIN-CONTAINING PROTEIN"/>
    <property type="match status" value="1"/>
</dbReference>
<dbReference type="InterPro" id="IPR038717">
    <property type="entry name" value="Tc1-like_DDE_dom"/>
</dbReference>
<sequence>MNWTNFEKWTTDHLIPNLPPRSVLVIDNASYHNTKELRDPTMATRKGDMICWLKDRDIPVDEKMLKPEIYNLVKQNKPACPVYKLNMLLGQHGHTALRLPPYHPELNPIEKIWAQVKQWVASHNVGHQNMGELIKLTRQSFDRIGKANWEAVCNHTNKIVDDYVSKEPLLDVALEQIEFVVNTGSSDEEEEDDDDDEENVVEPDYDFDLGVSPL</sequence>
<feature type="compositionally biased region" description="Acidic residues" evidence="1">
    <location>
        <begin position="186"/>
        <end position="207"/>
    </location>
</feature>
<dbReference type="GO" id="GO:0003676">
    <property type="term" value="F:nucleic acid binding"/>
    <property type="evidence" value="ECO:0007669"/>
    <property type="project" value="InterPro"/>
</dbReference>
<dbReference type="EMBL" id="JABDTM020028314">
    <property type="protein sequence ID" value="KAH0809139.1"/>
    <property type="molecule type" value="Genomic_DNA"/>
</dbReference>
<reference evidence="3" key="1">
    <citation type="journal article" date="2020" name="J Insects Food Feed">
        <title>The yellow mealworm (Tenebrio molitor) genome: a resource for the emerging insects as food and feed industry.</title>
        <authorList>
            <person name="Eriksson T."/>
            <person name="Andere A."/>
            <person name="Kelstrup H."/>
            <person name="Emery V."/>
            <person name="Picard C."/>
        </authorList>
    </citation>
    <scope>NUCLEOTIDE SEQUENCE</scope>
    <source>
        <strain evidence="3">Stoneville</strain>
        <tissue evidence="3">Whole head</tissue>
    </source>
</reference>
<gene>
    <name evidence="3" type="ORF">GEV33_013652</name>
</gene>
<accession>A0A8J6L2F4</accession>
<proteinExistence type="predicted"/>
<reference evidence="3" key="2">
    <citation type="submission" date="2021-08" db="EMBL/GenBank/DDBJ databases">
        <authorList>
            <person name="Eriksson T."/>
        </authorList>
    </citation>
    <scope>NUCLEOTIDE SEQUENCE</scope>
    <source>
        <strain evidence="3">Stoneville</strain>
        <tissue evidence="3">Whole head</tissue>
    </source>
</reference>
<dbReference type="Proteomes" id="UP000719412">
    <property type="component" value="Unassembled WGS sequence"/>
</dbReference>
<dbReference type="Pfam" id="PF13358">
    <property type="entry name" value="DDE_3"/>
    <property type="match status" value="1"/>
</dbReference>
<dbReference type="AlphaFoldDB" id="A0A8J6L2F4"/>
<evidence type="ECO:0000256" key="1">
    <source>
        <dbReference type="SAM" id="MobiDB-lite"/>
    </source>
</evidence>
<comment type="caution">
    <text evidence="3">The sequence shown here is derived from an EMBL/GenBank/DDBJ whole genome shotgun (WGS) entry which is preliminary data.</text>
</comment>
<keyword evidence="4" id="KW-1185">Reference proteome</keyword>
<evidence type="ECO:0000259" key="2">
    <source>
        <dbReference type="Pfam" id="PF13358"/>
    </source>
</evidence>
<feature type="domain" description="Tc1-like transposase DDE" evidence="2">
    <location>
        <begin position="4"/>
        <end position="123"/>
    </location>
</feature>
<evidence type="ECO:0000313" key="4">
    <source>
        <dbReference type="Proteomes" id="UP000719412"/>
    </source>
</evidence>
<feature type="region of interest" description="Disordered" evidence="1">
    <location>
        <begin position="182"/>
        <end position="214"/>
    </location>
</feature>
<organism evidence="3 4">
    <name type="scientific">Tenebrio molitor</name>
    <name type="common">Yellow mealworm beetle</name>
    <dbReference type="NCBI Taxonomy" id="7067"/>
    <lineage>
        <taxon>Eukaryota</taxon>
        <taxon>Metazoa</taxon>
        <taxon>Ecdysozoa</taxon>
        <taxon>Arthropoda</taxon>
        <taxon>Hexapoda</taxon>
        <taxon>Insecta</taxon>
        <taxon>Pterygota</taxon>
        <taxon>Neoptera</taxon>
        <taxon>Endopterygota</taxon>
        <taxon>Coleoptera</taxon>
        <taxon>Polyphaga</taxon>
        <taxon>Cucujiformia</taxon>
        <taxon>Tenebrionidae</taxon>
        <taxon>Tenebrio</taxon>
    </lineage>
</organism>
<dbReference type="PANTHER" id="PTHR33939">
    <property type="entry name" value="PROTEIN CBG22215"/>
    <property type="match status" value="1"/>
</dbReference>
<name>A0A8J6L2F4_TENMO</name>
<evidence type="ECO:0000313" key="3">
    <source>
        <dbReference type="EMBL" id="KAH0809139.1"/>
    </source>
</evidence>